<reference evidence="4 5" key="1">
    <citation type="submission" date="2018-09" db="EMBL/GenBank/DDBJ databases">
        <title>Genomic investigation of the strawberry pathogen Phytophthora fragariae indicates pathogenicity is determined by transcriptional variation in three key races.</title>
        <authorList>
            <person name="Adams T.M."/>
            <person name="Armitage A.D."/>
            <person name="Sobczyk M.K."/>
            <person name="Bates H.J."/>
            <person name="Dunwell J.M."/>
            <person name="Nellist C.F."/>
            <person name="Harrison R.J."/>
        </authorList>
    </citation>
    <scope>NUCLEOTIDE SEQUENCE [LARGE SCALE GENOMIC DNA]</scope>
    <source>
        <strain evidence="3 5">ONT-3</strain>
        <strain evidence="2 4">SCRP245</strain>
    </source>
</reference>
<evidence type="ECO:0000313" key="5">
    <source>
        <dbReference type="Proteomes" id="UP000488956"/>
    </source>
</evidence>
<proteinExistence type="predicted"/>
<sequence length="59" mass="6183">MGRPYTVFDYMGAVAADAAVALGLPFCKHRSGGAREPRKESADAGGWLRRASQASGKEG</sequence>
<organism evidence="2 4">
    <name type="scientific">Phytophthora fragariae</name>
    <dbReference type="NCBI Taxonomy" id="53985"/>
    <lineage>
        <taxon>Eukaryota</taxon>
        <taxon>Sar</taxon>
        <taxon>Stramenopiles</taxon>
        <taxon>Oomycota</taxon>
        <taxon>Peronosporomycetes</taxon>
        <taxon>Peronosporales</taxon>
        <taxon>Peronosporaceae</taxon>
        <taxon>Phytophthora</taxon>
    </lineage>
</organism>
<evidence type="ECO:0000313" key="2">
    <source>
        <dbReference type="EMBL" id="KAE8952443.1"/>
    </source>
</evidence>
<name>A0A6A3G672_9STRA</name>
<evidence type="ECO:0000313" key="4">
    <source>
        <dbReference type="Proteomes" id="UP000460718"/>
    </source>
</evidence>
<gene>
    <name evidence="3" type="ORF">PF010_g18572</name>
    <name evidence="2" type="ORF">PF011_g32699</name>
</gene>
<dbReference type="Proteomes" id="UP000488956">
    <property type="component" value="Unassembled WGS sequence"/>
</dbReference>
<feature type="compositionally biased region" description="Basic and acidic residues" evidence="1">
    <location>
        <begin position="33"/>
        <end position="42"/>
    </location>
</feature>
<evidence type="ECO:0000313" key="3">
    <source>
        <dbReference type="EMBL" id="KAE9090474.1"/>
    </source>
</evidence>
<dbReference type="AlphaFoldDB" id="A0A6A3G672"/>
<comment type="caution">
    <text evidence="2">The sequence shown here is derived from an EMBL/GenBank/DDBJ whole genome shotgun (WGS) entry which is preliminary data.</text>
</comment>
<dbReference type="Proteomes" id="UP000460718">
    <property type="component" value="Unassembled WGS sequence"/>
</dbReference>
<accession>A0A6A3G672</accession>
<dbReference type="EMBL" id="QXFW01010827">
    <property type="protein sequence ID" value="KAE8952443.1"/>
    <property type="molecule type" value="Genomic_DNA"/>
</dbReference>
<evidence type="ECO:0000256" key="1">
    <source>
        <dbReference type="SAM" id="MobiDB-lite"/>
    </source>
</evidence>
<dbReference type="EMBL" id="QXFX01001426">
    <property type="protein sequence ID" value="KAE9090474.1"/>
    <property type="molecule type" value="Genomic_DNA"/>
</dbReference>
<protein>
    <submittedName>
        <fullName evidence="2">Uncharacterized protein</fullName>
    </submittedName>
</protein>
<feature type="region of interest" description="Disordered" evidence="1">
    <location>
        <begin position="30"/>
        <end position="59"/>
    </location>
</feature>